<evidence type="ECO:0000256" key="7">
    <source>
        <dbReference type="HAMAP-Rule" id="MF_01331"/>
    </source>
</evidence>
<evidence type="ECO:0000313" key="13">
    <source>
        <dbReference type="Proteomes" id="UP000176339"/>
    </source>
</evidence>
<evidence type="ECO:0000313" key="12">
    <source>
        <dbReference type="EMBL" id="OGE82596.1"/>
    </source>
</evidence>
<evidence type="ECO:0000256" key="9">
    <source>
        <dbReference type="RuleBase" id="RU004006"/>
    </source>
</evidence>
<dbReference type="EMBL" id="MFEN01000068">
    <property type="protein sequence ID" value="OGE82596.1"/>
    <property type="molecule type" value="Genomic_DNA"/>
</dbReference>
<dbReference type="Proteomes" id="UP000176339">
    <property type="component" value="Unassembled WGS sequence"/>
</dbReference>
<evidence type="ECO:0000256" key="8">
    <source>
        <dbReference type="RuleBase" id="RU004005"/>
    </source>
</evidence>
<evidence type="ECO:0000256" key="4">
    <source>
        <dbReference type="ARBA" id="ARBA00022980"/>
    </source>
</evidence>
<keyword evidence="2 7" id="KW-0699">rRNA-binding</keyword>
<keyword evidence="5 7" id="KW-0687">Ribonucleoprotein</keyword>
<dbReference type="CDD" id="cd00336">
    <property type="entry name" value="Ribosomal_L22"/>
    <property type="match status" value="1"/>
</dbReference>
<dbReference type="GO" id="GO:0003735">
    <property type="term" value="F:structural constituent of ribosome"/>
    <property type="evidence" value="ECO:0007669"/>
    <property type="project" value="InterPro"/>
</dbReference>
<dbReference type="InterPro" id="IPR018260">
    <property type="entry name" value="Ribosomal_uL22_CS"/>
</dbReference>
<dbReference type="Pfam" id="PF00237">
    <property type="entry name" value="Ribosomal_L22"/>
    <property type="match status" value="1"/>
</dbReference>
<gene>
    <name evidence="7" type="primary">rplV</name>
    <name evidence="12" type="ORF">A2846_00525</name>
</gene>
<evidence type="ECO:0000256" key="3">
    <source>
        <dbReference type="ARBA" id="ARBA00022884"/>
    </source>
</evidence>
<feature type="region of interest" description="Disordered" evidence="11">
    <location>
        <begin position="134"/>
        <end position="192"/>
    </location>
</feature>
<accession>A0A1F5NY65</accession>
<sequence length="192" mass="21378">MATPEQKTVSEIKAFARGIHISPRKVRLVANLLKNLPVDQALVNLQFTVKQAALPVKKLVASAIANAKHNFQIEEGRLFIKSLTVDAGQVMKRFKPRAQGRAFPIRKRVSNINIVLGVSDKVRVAKRKIAAPAAVTHTDKTEEKESQSSAAEESKSRFSFLKRKKTNDPTQVPPKQDVKGKHYTSFDRRAGE</sequence>
<keyword evidence="3 7" id="KW-0694">RNA-binding</keyword>
<dbReference type="PANTHER" id="PTHR13501">
    <property type="entry name" value="CHLOROPLAST 50S RIBOSOMAL PROTEIN L22-RELATED"/>
    <property type="match status" value="1"/>
</dbReference>
<dbReference type="InterPro" id="IPR001063">
    <property type="entry name" value="Ribosomal_uL22"/>
</dbReference>
<evidence type="ECO:0000256" key="10">
    <source>
        <dbReference type="RuleBase" id="RU004008"/>
    </source>
</evidence>
<evidence type="ECO:0000256" key="2">
    <source>
        <dbReference type="ARBA" id="ARBA00022730"/>
    </source>
</evidence>
<comment type="caution">
    <text evidence="12">The sequence shown here is derived from an EMBL/GenBank/DDBJ whole genome shotgun (WGS) entry which is preliminary data.</text>
</comment>
<name>A0A1F5NY65_9BACT</name>
<evidence type="ECO:0000256" key="1">
    <source>
        <dbReference type="ARBA" id="ARBA00009451"/>
    </source>
</evidence>
<organism evidence="12 13">
    <name type="scientific">Candidatus Doudnabacteria bacterium RIFCSPHIGHO2_01_FULL_49_9</name>
    <dbReference type="NCBI Taxonomy" id="1817827"/>
    <lineage>
        <taxon>Bacteria</taxon>
        <taxon>Candidatus Doudnaibacteriota</taxon>
    </lineage>
</organism>
<dbReference type="InterPro" id="IPR047867">
    <property type="entry name" value="Ribosomal_uL22_bac/org-type"/>
</dbReference>
<dbReference type="GO" id="GO:0022625">
    <property type="term" value="C:cytosolic large ribosomal subunit"/>
    <property type="evidence" value="ECO:0007669"/>
    <property type="project" value="TreeGrafter"/>
</dbReference>
<comment type="similarity">
    <text evidence="1 7 8">Belongs to the universal ribosomal protein uL22 family.</text>
</comment>
<protein>
    <recommendedName>
        <fullName evidence="6 7">Large ribosomal subunit protein uL22</fullName>
    </recommendedName>
</protein>
<feature type="compositionally biased region" description="Basic and acidic residues" evidence="11">
    <location>
        <begin position="176"/>
        <end position="192"/>
    </location>
</feature>
<dbReference type="SUPFAM" id="SSF54843">
    <property type="entry name" value="Ribosomal protein L22"/>
    <property type="match status" value="1"/>
</dbReference>
<dbReference type="InterPro" id="IPR036394">
    <property type="entry name" value="Ribosomal_uL22_sf"/>
</dbReference>
<comment type="function">
    <text evidence="7 10">This protein binds specifically to 23S rRNA; its binding is stimulated by other ribosomal proteins, e.g., L4, L17, and L20. It is important during the early stages of 50S assembly. It makes multiple contacts with different domains of the 23S rRNA in the assembled 50S subunit and ribosome.</text>
</comment>
<dbReference type="PROSITE" id="PS00464">
    <property type="entry name" value="RIBOSOMAL_L22"/>
    <property type="match status" value="1"/>
</dbReference>
<comment type="subunit">
    <text evidence="7 9">Part of the 50S ribosomal subunit.</text>
</comment>
<dbReference type="HAMAP" id="MF_01331_B">
    <property type="entry name" value="Ribosomal_uL22_B"/>
    <property type="match status" value="1"/>
</dbReference>
<proteinExistence type="inferred from homology"/>
<evidence type="ECO:0000256" key="11">
    <source>
        <dbReference type="SAM" id="MobiDB-lite"/>
    </source>
</evidence>
<dbReference type="Gene3D" id="3.90.470.10">
    <property type="entry name" value="Ribosomal protein L22/L17"/>
    <property type="match status" value="1"/>
</dbReference>
<reference evidence="12 13" key="1">
    <citation type="journal article" date="2016" name="Nat. Commun.">
        <title>Thousands of microbial genomes shed light on interconnected biogeochemical processes in an aquifer system.</title>
        <authorList>
            <person name="Anantharaman K."/>
            <person name="Brown C.T."/>
            <person name="Hug L.A."/>
            <person name="Sharon I."/>
            <person name="Castelle C.J."/>
            <person name="Probst A.J."/>
            <person name="Thomas B.C."/>
            <person name="Singh A."/>
            <person name="Wilkins M.J."/>
            <person name="Karaoz U."/>
            <person name="Brodie E.L."/>
            <person name="Williams K.H."/>
            <person name="Hubbard S.S."/>
            <person name="Banfield J.F."/>
        </authorList>
    </citation>
    <scope>NUCLEOTIDE SEQUENCE [LARGE SCALE GENOMIC DNA]</scope>
</reference>
<keyword evidence="4 7" id="KW-0689">Ribosomal protein</keyword>
<dbReference type="GO" id="GO:0006412">
    <property type="term" value="P:translation"/>
    <property type="evidence" value="ECO:0007669"/>
    <property type="project" value="UniProtKB-UniRule"/>
</dbReference>
<dbReference type="GO" id="GO:0019843">
    <property type="term" value="F:rRNA binding"/>
    <property type="evidence" value="ECO:0007669"/>
    <property type="project" value="UniProtKB-UniRule"/>
</dbReference>
<evidence type="ECO:0000256" key="6">
    <source>
        <dbReference type="ARBA" id="ARBA00035207"/>
    </source>
</evidence>
<dbReference type="NCBIfam" id="TIGR01044">
    <property type="entry name" value="rplV_bact"/>
    <property type="match status" value="1"/>
</dbReference>
<dbReference type="InterPro" id="IPR005727">
    <property type="entry name" value="Ribosomal_uL22_bac/chlpt-type"/>
</dbReference>
<evidence type="ECO:0000256" key="5">
    <source>
        <dbReference type="ARBA" id="ARBA00023274"/>
    </source>
</evidence>
<comment type="function">
    <text evidence="7">The globular domain of the protein is located near the polypeptide exit tunnel on the outside of the subunit, while an extended beta-hairpin is found that lines the wall of the exit tunnel in the center of the 70S ribosome.</text>
</comment>
<dbReference type="AlphaFoldDB" id="A0A1F5NY65"/>
<feature type="compositionally biased region" description="Basic and acidic residues" evidence="11">
    <location>
        <begin position="137"/>
        <end position="156"/>
    </location>
</feature>
<dbReference type="PANTHER" id="PTHR13501:SF8">
    <property type="entry name" value="LARGE RIBOSOMAL SUBUNIT PROTEIN UL22M"/>
    <property type="match status" value="1"/>
</dbReference>